<dbReference type="SUPFAM" id="SSF48295">
    <property type="entry name" value="TrpR-like"/>
    <property type="match status" value="1"/>
</dbReference>
<keyword evidence="3" id="KW-0235">DNA replication</keyword>
<dbReference type="SUPFAM" id="SSF52540">
    <property type="entry name" value="P-loop containing nucleoside triphosphate hydrolases"/>
    <property type="match status" value="1"/>
</dbReference>
<proteinExistence type="inferred from homology"/>
<dbReference type="Gene3D" id="3.30.300.180">
    <property type="match status" value="1"/>
</dbReference>
<keyword evidence="2" id="KW-0963">Cytoplasm</keyword>
<evidence type="ECO:0000256" key="1">
    <source>
        <dbReference type="ARBA" id="ARBA00006583"/>
    </source>
</evidence>
<dbReference type="CDD" id="cd06571">
    <property type="entry name" value="Bac_DnaA_C"/>
    <property type="match status" value="1"/>
</dbReference>
<evidence type="ECO:0000256" key="2">
    <source>
        <dbReference type="ARBA" id="ARBA00022490"/>
    </source>
</evidence>
<dbReference type="InterPro" id="IPR001957">
    <property type="entry name" value="Chromosome_initiator_DnaA"/>
</dbReference>
<dbReference type="CDD" id="cd00009">
    <property type="entry name" value="AAA"/>
    <property type="match status" value="1"/>
</dbReference>
<keyword evidence="4" id="KW-0547">Nucleotide-binding</keyword>
<dbReference type="Gene3D" id="1.10.1750.10">
    <property type="match status" value="1"/>
</dbReference>
<evidence type="ECO:0000256" key="5">
    <source>
        <dbReference type="ARBA" id="ARBA00022840"/>
    </source>
</evidence>
<keyword evidence="7" id="KW-0238">DNA-binding</keyword>
<dbReference type="EMBL" id="FPHM01000324">
    <property type="protein sequence ID" value="SFV71881.1"/>
    <property type="molecule type" value="Genomic_DNA"/>
</dbReference>
<evidence type="ECO:0000256" key="7">
    <source>
        <dbReference type="ARBA" id="ARBA00023125"/>
    </source>
</evidence>
<sequence length="448" mass="51905">MNIGNIVLKKIKNEISNEEWNRYMKNISYNENESTDNIAQFYAPNILLARWIKTKYKFQLAHLFELESKVKPHIIISAIQDKVLKEENSKSQNNKQKKEQKTQGKSTILNPSFTFESFIVGNSNQFAYTTAKSVAQKPGKIYNPLFLYGGVGLGKTHLIQAIGNYQVSLGKKVIYTTFEQFMNKFTSHLRAKTMDRFREHFRECDILIMDDIQFLSGKDQTQEEFFHTFNELHQANKQIIITSDRQPHKIGGLVDRLRSRFEWGLMADIKPPELETKIAIIQKKCEIDGINLNQDIINFLASNMGNNIREIEGAIIKLNAYSGLMNQELTLEFAHNVIKDQLIEKQNNISIDDIVTFISKELNVKISDIKSKKRTRIVVRARRISIYISRNITSNSMPQIAVYFGMKDHTGVSHAMKKVKDMMEEDKSFKIFLEELSNKINHYSQMKN</sequence>
<evidence type="ECO:0000256" key="6">
    <source>
        <dbReference type="ARBA" id="ARBA00023121"/>
    </source>
</evidence>
<keyword evidence="5" id="KW-0067">ATP-binding</keyword>
<dbReference type="HAMAP" id="MF_00377">
    <property type="entry name" value="DnaA_bact"/>
    <property type="match status" value="1"/>
</dbReference>
<dbReference type="InterPro" id="IPR010921">
    <property type="entry name" value="Trp_repressor/repl_initiator"/>
</dbReference>
<dbReference type="InterPro" id="IPR027417">
    <property type="entry name" value="P-loop_NTPase"/>
</dbReference>
<dbReference type="SMART" id="SM00382">
    <property type="entry name" value="AAA"/>
    <property type="match status" value="1"/>
</dbReference>
<dbReference type="GO" id="GO:0005886">
    <property type="term" value="C:plasma membrane"/>
    <property type="evidence" value="ECO:0007669"/>
    <property type="project" value="TreeGrafter"/>
</dbReference>
<evidence type="ECO:0000313" key="10">
    <source>
        <dbReference type="EMBL" id="SFV71881.1"/>
    </source>
</evidence>
<evidence type="ECO:0000256" key="3">
    <source>
        <dbReference type="ARBA" id="ARBA00022705"/>
    </source>
</evidence>
<dbReference type="PRINTS" id="PR00051">
    <property type="entry name" value="DNAA"/>
</dbReference>
<dbReference type="InterPro" id="IPR013159">
    <property type="entry name" value="DnaA_C"/>
</dbReference>
<dbReference type="PANTHER" id="PTHR30050">
    <property type="entry name" value="CHROMOSOMAL REPLICATION INITIATOR PROTEIN DNAA"/>
    <property type="match status" value="1"/>
</dbReference>
<dbReference type="InterPro" id="IPR013317">
    <property type="entry name" value="DnaA_dom"/>
</dbReference>
<evidence type="ECO:0000256" key="4">
    <source>
        <dbReference type="ARBA" id="ARBA00022741"/>
    </source>
</evidence>
<dbReference type="Pfam" id="PF08299">
    <property type="entry name" value="Bac_DnaA_C"/>
    <property type="match status" value="1"/>
</dbReference>
<dbReference type="PANTHER" id="PTHR30050:SF2">
    <property type="entry name" value="CHROMOSOMAL REPLICATION INITIATOR PROTEIN DNAA"/>
    <property type="match status" value="1"/>
</dbReference>
<dbReference type="Gene3D" id="1.10.8.60">
    <property type="match status" value="1"/>
</dbReference>
<evidence type="ECO:0000259" key="9">
    <source>
        <dbReference type="SMART" id="SM00760"/>
    </source>
</evidence>
<dbReference type="GO" id="GO:0006270">
    <property type="term" value="P:DNA replication initiation"/>
    <property type="evidence" value="ECO:0007669"/>
    <property type="project" value="InterPro"/>
</dbReference>
<accession>A0A1W1D1Z0</accession>
<evidence type="ECO:0000259" key="8">
    <source>
        <dbReference type="SMART" id="SM00382"/>
    </source>
</evidence>
<comment type="similarity">
    <text evidence="1">Belongs to the DnaA family.</text>
</comment>
<dbReference type="NCBIfam" id="TIGR00362">
    <property type="entry name" value="DnaA"/>
    <property type="match status" value="1"/>
</dbReference>
<dbReference type="Gene3D" id="3.40.50.300">
    <property type="entry name" value="P-loop containing nucleotide triphosphate hydrolases"/>
    <property type="match status" value="1"/>
</dbReference>
<dbReference type="GO" id="GO:0008289">
    <property type="term" value="F:lipid binding"/>
    <property type="evidence" value="ECO:0007669"/>
    <property type="project" value="UniProtKB-KW"/>
</dbReference>
<dbReference type="GO" id="GO:0006275">
    <property type="term" value="P:regulation of DNA replication"/>
    <property type="evidence" value="ECO:0007669"/>
    <property type="project" value="InterPro"/>
</dbReference>
<dbReference type="SMART" id="SM00760">
    <property type="entry name" value="Bac_DnaA_C"/>
    <property type="match status" value="1"/>
</dbReference>
<feature type="domain" description="AAA+ ATPase" evidence="8">
    <location>
        <begin position="141"/>
        <end position="267"/>
    </location>
</feature>
<dbReference type="GO" id="GO:0003688">
    <property type="term" value="F:DNA replication origin binding"/>
    <property type="evidence" value="ECO:0007669"/>
    <property type="project" value="InterPro"/>
</dbReference>
<dbReference type="InterPro" id="IPR038454">
    <property type="entry name" value="DnaA_N_sf"/>
</dbReference>
<feature type="domain" description="Chromosomal replication initiator DnaA C-terminal" evidence="9">
    <location>
        <begin position="350"/>
        <end position="419"/>
    </location>
</feature>
<dbReference type="GO" id="GO:0005524">
    <property type="term" value="F:ATP binding"/>
    <property type="evidence" value="ECO:0007669"/>
    <property type="project" value="UniProtKB-KW"/>
</dbReference>
<dbReference type="FunFam" id="3.40.50.300:FF:000668">
    <property type="entry name" value="Chromosomal replication initiator protein DnaA"/>
    <property type="match status" value="1"/>
</dbReference>
<gene>
    <name evidence="10" type="ORF">MNB_SV-13-1026</name>
</gene>
<name>A0A1W1D1Z0_9ZZZZ</name>
<organism evidence="10">
    <name type="scientific">hydrothermal vent metagenome</name>
    <dbReference type="NCBI Taxonomy" id="652676"/>
    <lineage>
        <taxon>unclassified sequences</taxon>
        <taxon>metagenomes</taxon>
        <taxon>ecological metagenomes</taxon>
    </lineage>
</organism>
<dbReference type="Pfam" id="PF00308">
    <property type="entry name" value="Bac_DnaA"/>
    <property type="match status" value="1"/>
</dbReference>
<dbReference type="InterPro" id="IPR020591">
    <property type="entry name" value="Chromosome_initiator_DnaA-like"/>
</dbReference>
<dbReference type="InterPro" id="IPR003593">
    <property type="entry name" value="AAA+_ATPase"/>
</dbReference>
<dbReference type="AlphaFoldDB" id="A0A1W1D1Z0"/>
<protein>
    <submittedName>
        <fullName evidence="10">Chromosomal replication initiator protein DnaA</fullName>
    </submittedName>
</protein>
<keyword evidence="6" id="KW-0446">Lipid-binding</keyword>
<reference evidence="10" key="1">
    <citation type="submission" date="2016-10" db="EMBL/GenBank/DDBJ databases">
        <authorList>
            <person name="de Groot N.N."/>
        </authorList>
    </citation>
    <scope>NUCLEOTIDE SEQUENCE</scope>
</reference>